<protein>
    <submittedName>
        <fullName evidence="1">Uncharacterized protein</fullName>
    </submittedName>
</protein>
<dbReference type="Proteomes" id="UP000015106">
    <property type="component" value="Chromosome 1"/>
</dbReference>
<dbReference type="AlphaFoldDB" id="A0A8R7K006"/>
<proteinExistence type="predicted"/>
<reference evidence="1" key="2">
    <citation type="submission" date="2018-03" db="EMBL/GenBank/DDBJ databases">
        <title>The Triticum urartu genome reveals the dynamic nature of wheat genome evolution.</title>
        <authorList>
            <person name="Ling H."/>
            <person name="Ma B."/>
            <person name="Shi X."/>
            <person name="Liu H."/>
            <person name="Dong L."/>
            <person name="Sun H."/>
            <person name="Cao Y."/>
            <person name="Gao Q."/>
            <person name="Zheng S."/>
            <person name="Li Y."/>
            <person name="Yu Y."/>
            <person name="Du H."/>
            <person name="Qi M."/>
            <person name="Li Y."/>
            <person name="Yu H."/>
            <person name="Cui Y."/>
            <person name="Wang N."/>
            <person name="Chen C."/>
            <person name="Wu H."/>
            <person name="Zhao Y."/>
            <person name="Zhang J."/>
            <person name="Li Y."/>
            <person name="Zhou W."/>
            <person name="Zhang B."/>
            <person name="Hu W."/>
            <person name="Eijk M."/>
            <person name="Tang J."/>
            <person name="Witsenboer H."/>
            <person name="Zhao S."/>
            <person name="Li Z."/>
            <person name="Zhang A."/>
            <person name="Wang D."/>
            <person name="Liang C."/>
        </authorList>
    </citation>
    <scope>NUCLEOTIDE SEQUENCE [LARGE SCALE GENOMIC DNA]</scope>
    <source>
        <strain evidence="1">cv. G1812</strain>
    </source>
</reference>
<reference evidence="1" key="3">
    <citation type="submission" date="2022-06" db="UniProtKB">
        <authorList>
            <consortium name="EnsemblPlants"/>
        </authorList>
    </citation>
    <scope>IDENTIFICATION</scope>
</reference>
<evidence type="ECO:0000313" key="1">
    <source>
        <dbReference type="EnsemblPlants" id="TuG1812G0100002275.01.T01.cds366048"/>
    </source>
</evidence>
<name>A0A8R7K006_TRIUA</name>
<keyword evidence="2" id="KW-1185">Reference proteome</keyword>
<dbReference type="EnsemblPlants" id="TuG1812G0100002275.01.T01">
    <property type="protein sequence ID" value="TuG1812G0100002275.01.T01.cds366048"/>
    <property type="gene ID" value="TuG1812G0100002275.01"/>
</dbReference>
<accession>A0A8R7K006</accession>
<organism evidence="1 2">
    <name type="scientific">Triticum urartu</name>
    <name type="common">Red wild einkorn</name>
    <name type="synonym">Crithodium urartu</name>
    <dbReference type="NCBI Taxonomy" id="4572"/>
    <lineage>
        <taxon>Eukaryota</taxon>
        <taxon>Viridiplantae</taxon>
        <taxon>Streptophyta</taxon>
        <taxon>Embryophyta</taxon>
        <taxon>Tracheophyta</taxon>
        <taxon>Spermatophyta</taxon>
        <taxon>Magnoliopsida</taxon>
        <taxon>Liliopsida</taxon>
        <taxon>Poales</taxon>
        <taxon>Poaceae</taxon>
        <taxon>BOP clade</taxon>
        <taxon>Pooideae</taxon>
        <taxon>Triticodae</taxon>
        <taxon>Triticeae</taxon>
        <taxon>Triticinae</taxon>
        <taxon>Triticum</taxon>
    </lineage>
</organism>
<evidence type="ECO:0000313" key="2">
    <source>
        <dbReference type="Proteomes" id="UP000015106"/>
    </source>
</evidence>
<dbReference type="Gramene" id="TuG1812G0100002275.01.T01">
    <property type="protein sequence ID" value="TuG1812G0100002275.01.T01.cds366048"/>
    <property type="gene ID" value="TuG1812G0100002275.01"/>
</dbReference>
<reference evidence="2" key="1">
    <citation type="journal article" date="2013" name="Nature">
        <title>Draft genome of the wheat A-genome progenitor Triticum urartu.</title>
        <authorList>
            <person name="Ling H.Q."/>
            <person name="Zhao S."/>
            <person name="Liu D."/>
            <person name="Wang J."/>
            <person name="Sun H."/>
            <person name="Zhang C."/>
            <person name="Fan H."/>
            <person name="Li D."/>
            <person name="Dong L."/>
            <person name="Tao Y."/>
            <person name="Gao C."/>
            <person name="Wu H."/>
            <person name="Li Y."/>
            <person name="Cui Y."/>
            <person name="Guo X."/>
            <person name="Zheng S."/>
            <person name="Wang B."/>
            <person name="Yu K."/>
            <person name="Liang Q."/>
            <person name="Yang W."/>
            <person name="Lou X."/>
            <person name="Chen J."/>
            <person name="Feng M."/>
            <person name="Jian J."/>
            <person name="Zhang X."/>
            <person name="Luo G."/>
            <person name="Jiang Y."/>
            <person name="Liu J."/>
            <person name="Wang Z."/>
            <person name="Sha Y."/>
            <person name="Zhang B."/>
            <person name="Wu H."/>
            <person name="Tang D."/>
            <person name="Shen Q."/>
            <person name="Xue P."/>
            <person name="Zou S."/>
            <person name="Wang X."/>
            <person name="Liu X."/>
            <person name="Wang F."/>
            <person name="Yang Y."/>
            <person name="An X."/>
            <person name="Dong Z."/>
            <person name="Zhang K."/>
            <person name="Zhang X."/>
            <person name="Luo M.C."/>
            <person name="Dvorak J."/>
            <person name="Tong Y."/>
            <person name="Wang J."/>
            <person name="Yang H."/>
            <person name="Li Z."/>
            <person name="Wang D."/>
            <person name="Zhang A."/>
            <person name="Wang J."/>
        </authorList>
    </citation>
    <scope>NUCLEOTIDE SEQUENCE</scope>
    <source>
        <strain evidence="2">cv. G1812</strain>
    </source>
</reference>
<sequence>RHRCPPHPQSVASHRRLHRQCEPSLSSVLSLGPACGGACFRLRGSDAAGRGNMGEAYCVLFVDLCPSPVPLPSNVVSVVTITHDALLSCGHAYKRQQWCPTVPLQTMDRRGAEVAGEDRAPHSKFCRVLSGCPAR</sequence>